<dbReference type="Proteomes" id="UP000823750">
    <property type="component" value="Unassembled WGS sequence"/>
</dbReference>
<gene>
    <name evidence="1" type="ORF">IAB78_03745</name>
</gene>
<organism evidence="1 2">
    <name type="scientific">Candidatus Cryptobacteroides excrementavium</name>
    <dbReference type="NCBI Taxonomy" id="2840759"/>
    <lineage>
        <taxon>Bacteria</taxon>
        <taxon>Pseudomonadati</taxon>
        <taxon>Bacteroidota</taxon>
        <taxon>Bacteroidia</taxon>
        <taxon>Bacteroidales</taxon>
        <taxon>Candidatus Cryptobacteroides</taxon>
    </lineage>
</organism>
<proteinExistence type="predicted"/>
<dbReference type="EMBL" id="JADILX010000067">
    <property type="protein sequence ID" value="MBO8485520.1"/>
    <property type="molecule type" value="Genomic_DNA"/>
</dbReference>
<comment type="caution">
    <text evidence="1">The sequence shown here is derived from an EMBL/GenBank/DDBJ whole genome shotgun (WGS) entry which is preliminary data.</text>
</comment>
<evidence type="ECO:0000313" key="1">
    <source>
        <dbReference type="EMBL" id="MBO8485520.1"/>
    </source>
</evidence>
<sequence length="129" mass="15136">MNYKTEGEHRPATCLECGDEIHYGRTDRKFCCESCKNRYNNRKARDGRATRLKVMNALNKNHDILERMLKLGLASMDLLELKHLGFDPDYVTSYRKSRRHDEFCCFDIRYVLTPTRICSVSRIQSLPAD</sequence>
<protein>
    <submittedName>
        <fullName evidence="1">Uncharacterized protein</fullName>
    </submittedName>
</protein>
<name>A0A9D9J2J0_9BACT</name>
<reference evidence="1" key="2">
    <citation type="journal article" date="2021" name="PeerJ">
        <title>Extensive microbial diversity within the chicken gut microbiome revealed by metagenomics and culture.</title>
        <authorList>
            <person name="Gilroy R."/>
            <person name="Ravi A."/>
            <person name="Getino M."/>
            <person name="Pursley I."/>
            <person name="Horton D.L."/>
            <person name="Alikhan N.F."/>
            <person name="Baker D."/>
            <person name="Gharbi K."/>
            <person name="Hall N."/>
            <person name="Watson M."/>
            <person name="Adriaenssens E.M."/>
            <person name="Foster-Nyarko E."/>
            <person name="Jarju S."/>
            <person name="Secka A."/>
            <person name="Antonio M."/>
            <person name="Oren A."/>
            <person name="Chaudhuri R.R."/>
            <person name="La Ragione R."/>
            <person name="Hildebrand F."/>
            <person name="Pallen M.J."/>
        </authorList>
    </citation>
    <scope>NUCLEOTIDE SEQUENCE</scope>
    <source>
        <strain evidence="1">B2-16538</strain>
    </source>
</reference>
<dbReference type="AlphaFoldDB" id="A0A9D9J2J0"/>
<reference evidence="1" key="1">
    <citation type="submission" date="2020-10" db="EMBL/GenBank/DDBJ databases">
        <authorList>
            <person name="Gilroy R."/>
        </authorList>
    </citation>
    <scope>NUCLEOTIDE SEQUENCE</scope>
    <source>
        <strain evidence="1">B2-16538</strain>
    </source>
</reference>
<accession>A0A9D9J2J0</accession>
<evidence type="ECO:0000313" key="2">
    <source>
        <dbReference type="Proteomes" id="UP000823750"/>
    </source>
</evidence>